<comment type="caution">
    <text evidence="6">The sequence shown here is derived from an EMBL/GenBank/DDBJ whole genome shotgun (WGS) entry which is preliminary data.</text>
</comment>
<sequence>MAIGLRQLAEICNVSHTTVSRALKDDPRISKTVKARIQKIAETYNYMPNRLVKGVMSGKSQCIAVVLADSTRDVGGILGPIQQYFLRKSFSTFVYNTQDDPKLELLSFHEAACHRVEGLIVAPADQNAKDPYFKELRRYEIPFVIIGPNVEQVEAPHVAADDQASTMQIVDHLSDLGHRNIALMRGSMPHESMDKRYLGYLQAMQKHDHPVNLNWICQSGWTPEESDQSVQQLMRNQPKPTAIVCVNDSIAMGAIRGLKQLGLRVPQDISVTGMGDDYFSQYLSPALTTTSSVRGKVGQEAAKRLWQMIEKPSATSADPANQVLLPVELIVRESTGPVSSRKA</sequence>
<keyword evidence="1" id="KW-0678">Repressor</keyword>
<keyword evidence="2" id="KW-0805">Transcription regulation</keyword>
<dbReference type="Pfam" id="PF00356">
    <property type="entry name" value="LacI"/>
    <property type="match status" value="1"/>
</dbReference>
<dbReference type="EMBL" id="JACHVA010000101">
    <property type="protein sequence ID" value="MBC2602561.1"/>
    <property type="molecule type" value="Genomic_DNA"/>
</dbReference>
<dbReference type="PANTHER" id="PTHR30146">
    <property type="entry name" value="LACI-RELATED TRANSCRIPTIONAL REPRESSOR"/>
    <property type="match status" value="1"/>
</dbReference>
<dbReference type="Pfam" id="PF13377">
    <property type="entry name" value="Peripla_BP_3"/>
    <property type="match status" value="1"/>
</dbReference>
<dbReference type="CDD" id="cd01392">
    <property type="entry name" value="HTH_LacI"/>
    <property type="match status" value="1"/>
</dbReference>
<proteinExistence type="predicted"/>
<dbReference type="InterPro" id="IPR000843">
    <property type="entry name" value="HTH_LacI"/>
</dbReference>
<name>A0A7X1AYY8_9BACT</name>
<dbReference type="Proteomes" id="UP000525652">
    <property type="component" value="Unassembled WGS sequence"/>
</dbReference>
<keyword evidence="7" id="KW-1185">Reference proteome</keyword>
<dbReference type="SUPFAM" id="SSF47413">
    <property type="entry name" value="lambda repressor-like DNA-binding domains"/>
    <property type="match status" value="1"/>
</dbReference>
<dbReference type="GO" id="GO:0000976">
    <property type="term" value="F:transcription cis-regulatory region binding"/>
    <property type="evidence" value="ECO:0007669"/>
    <property type="project" value="TreeGrafter"/>
</dbReference>
<reference evidence="6 7" key="1">
    <citation type="submission" date="2020-07" db="EMBL/GenBank/DDBJ databases">
        <authorList>
            <person name="Feng X."/>
        </authorList>
    </citation>
    <scope>NUCLEOTIDE SEQUENCE [LARGE SCALE GENOMIC DNA]</scope>
    <source>
        <strain evidence="6 7">JCM14086</strain>
    </source>
</reference>
<dbReference type="Gene3D" id="3.40.50.2300">
    <property type="match status" value="2"/>
</dbReference>
<dbReference type="InterPro" id="IPR028082">
    <property type="entry name" value="Peripla_BP_I"/>
</dbReference>
<protein>
    <submittedName>
        <fullName evidence="6">LacI family DNA-binding transcriptional regulator</fullName>
    </submittedName>
</protein>
<dbReference type="InterPro" id="IPR046335">
    <property type="entry name" value="LacI/GalR-like_sensor"/>
</dbReference>
<dbReference type="PROSITE" id="PS50932">
    <property type="entry name" value="HTH_LACI_2"/>
    <property type="match status" value="1"/>
</dbReference>
<dbReference type="RefSeq" id="WP_185693228.1">
    <property type="nucleotide sequence ID" value="NZ_JACHVA010000101.1"/>
</dbReference>
<keyword evidence="4" id="KW-0804">Transcription</keyword>
<gene>
    <name evidence="6" type="ORF">H5P30_12320</name>
</gene>
<evidence type="ECO:0000256" key="3">
    <source>
        <dbReference type="ARBA" id="ARBA00023125"/>
    </source>
</evidence>
<evidence type="ECO:0000313" key="6">
    <source>
        <dbReference type="EMBL" id="MBC2602561.1"/>
    </source>
</evidence>
<evidence type="ECO:0000256" key="1">
    <source>
        <dbReference type="ARBA" id="ARBA00022491"/>
    </source>
</evidence>
<keyword evidence="3 6" id="KW-0238">DNA-binding</keyword>
<dbReference type="CDD" id="cd06267">
    <property type="entry name" value="PBP1_LacI_sugar_binding-like"/>
    <property type="match status" value="1"/>
</dbReference>
<dbReference type="Gene3D" id="1.10.260.40">
    <property type="entry name" value="lambda repressor-like DNA-binding domains"/>
    <property type="match status" value="1"/>
</dbReference>
<dbReference type="InterPro" id="IPR010982">
    <property type="entry name" value="Lambda_DNA-bd_dom_sf"/>
</dbReference>
<evidence type="ECO:0000259" key="5">
    <source>
        <dbReference type="PROSITE" id="PS50932"/>
    </source>
</evidence>
<dbReference type="GO" id="GO:0003700">
    <property type="term" value="F:DNA-binding transcription factor activity"/>
    <property type="evidence" value="ECO:0007669"/>
    <property type="project" value="TreeGrafter"/>
</dbReference>
<organism evidence="6 7">
    <name type="scientific">Puniceicoccus vermicola</name>
    <dbReference type="NCBI Taxonomy" id="388746"/>
    <lineage>
        <taxon>Bacteria</taxon>
        <taxon>Pseudomonadati</taxon>
        <taxon>Verrucomicrobiota</taxon>
        <taxon>Opitutia</taxon>
        <taxon>Puniceicoccales</taxon>
        <taxon>Puniceicoccaceae</taxon>
        <taxon>Puniceicoccus</taxon>
    </lineage>
</organism>
<dbReference type="SUPFAM" id="SSF53822">
    <property type="entry name" value="Periplasmic binding protein-like I"/>
    <property type="match status" value="1"/>
</dbReference>
<evidence type="ECO:0000256" key="2">
    <source>
        <dbReference type="ARBA" id="ARBA00023015"/>
    </source>
</evidence>
<dbReference type="PANTHER" id="PTHR30146:SF148">
    <property type="entry name" value="HTH-TYPE TRANSCRIPTIONAL REPRESSOR PURR-RELATED"/>
    <property type="match status" value="1"/>
</dbReference>
<feature type="domain" description="HTH lacI-type" evidence="5">
    <location>
        <begin position="3"/>
        <end position="57"/>
    </location>
</feature>
<dbReference type="SMART" id="SM00354">
    <property type="entry name" value="HTH_LACI"/>
    <property type="match status" value="1"/>
</dbReference>
<accession>A0A7X1AYY8</accession>
<dbReference type="AlphaFoldDB" id="A0A7X1AYY8"/>
<evidence type="ECO:0000313" key="7">
    <source>
        <dbReference type="Proteomes" id="UP000525652"/>
    </source>
</evidence>
<evidence type="ECO:0000256" key="4">
    <source>
        <dbReference type="ARBA" id="ARBA00023163"/>
    </source>
</evidence>